<keyword evidence="13" id="KW-0297">G-protein coupled receptor</keyword>
<keyword evidence="11 25" id="KW-0560">Oxidoreductase</keyword>
<keyword evidence="8 26" id="KW-0812">Transmembrane</keyword>
<dbReference type="PANTHER" id="PTHR14516">
    <property type="entry name" value="1-PYRROLINE-5-CARBOXYLATE DEHYDROGENASE FAMILY MEMBER"/>
    <property type="match status" value="1"/>
</dbReference>
<keyword evidence="19" id="KW-0807">Transducer</keyword>
<evidence type="ECO:0000256" key="10">
    <source>
        <dbReference type="ARBA" id="ARBA00022989"/>
    </source>
</evidence>
<dbReference type="GO" id="GO:0005759">
    <property type="term" value="C:mitochondrial matrix"/>
    <property type="evidence" value="ECO:0007669"/>
    <property type="project" value="UniProtKB-SubCell"/>
</dbReference>
<comment type="function">
    <text evidence="23">Irreversible conversion of delta-1-pyrroline-5-carboxylate (P5C), derived either from proline or ornithine, to glutamate. This is a necessary step in the pathway interconnecting the urea and tricarboxylic acid cycles. The preferred substrate is glutamic gamma-semialdehyde, other substrates include succinic, glutaric and adipic semialdehydes.</text>
</comment>
<dbReference type="FunFam" id="3.40.309.10:FF:000005">
    <property type="entry name" value="1-pyrroline-5-carboxylate dehydrogenase 1"/>
    <property type="match status" value="1"/>
</dbReference>
<evidence type="ECO:0000256" key="1">
    <source>
        <dbReference type="ARBA" id="ARBA00004305"/>
    </source>
</evidence>
<dbReference type="GO" id="GO:0004930">
    <property type="term" value="F:G protein-coupled receptor activity"/>
    <property type="evidence" value="ECO:0007669"/>
    <property type="project" value="UniProtKB-KW"/>
</dbReference>
<organism evidence="28 29">
    <name type="scientific">Rousettus aegyptiacus</name>
    <name type="common">Egyptian fruit bat</name>
    <name type="synonym">Pteropus aegyptiacus</name>
    <dbReference type="NCBI Taxonomy" id="9407"/>
    <lineage>
        <taxon>Eukaryota</taxon>
        <taxon>Metazoa</taxon>
        <taxon>Chordata</taxon>
        <taxon>Craniata</taxon>
        <taxon>Vertebrata</taxon>
        <taxon>Euteleostomi</taxon>
        <taxon>Mammalia</taxon>
        <taxon>Eutheria</taxon>
        <taxon>Laurasiatheria</taxon>
        <taxon>Chiroptera</taxon>
        <taxon>Yinpterochiroptera</taxon>
        <taxon>Pteropodoidea</taxon>
        <taxon>Pteropodidae</taxon>
        <taxon>Rousettinae</taxon>
        <taxon>Rousettus</taxon>
    </lineage>
</organism>
<dbReference type="PROSITE" id="PS00070">
    <property type="entry name" value="ALDEHYDE_DEHYDR_CYS"/>
    <property type="match status" value="1"/>
</dbReference>
<dbReference type="PROSITE" id="PS50259">
    <property type="entry name" value="G_PROTEIN_RECEP_F3_4"/>
    <property type="match status" value="1"/>
</dbReference>
<evidence type="ECO:0000256" key="18">
    <source>
        <dbReference type="ARBA" id="ARBA00023180"/>
    </source>
</evidence>
<evidence type="ECO:0000256" key="2">
    <source>
        <dbReference type="ARBA" id="ARBA00004651"/>
    </source>
</evidence>
<dbReference type="EMBL" id="JACASE010000001">
    <property type="protein sequence ID" value="KAF6505892.1"/>
    <property type="molecule type" value="Genomic_DNA"/>
</dbReference>
<evidence type="ECO:0000256" key="14">
    <source>
        <dbReference type="ARBA" id="ARBA00023062"/>
    </source>
</evidence>
<evidence type="ECO:0000256" key="7">
    <source>
        <dbReference type="ARBA" id="ARBA00022475"/>
    </source>
</evidence>
<keyword evidence="9" id="KW-0809">Transit peptide</keyword>
<dbReference type="UniPathway" id="UPA00261">
    <property type="reaction ID" value="UER00374"/>
</dbReference>
<dbReference type="NCBIfam" id="TIGR01236">
    <property type="entry name" value="D1pyr5carbox1"/>
    <property type="match status" value="1"/>
</dbReference>
<comment type="subcellular location">
    <subcellularLocation>
        <location evidence="2">Cell membrane</location>
        <topology evidence="2">Multi-pass membrane protein</topology>
    </subcellularLocation>
    <subcellularLocation>
        <location evidence="1">Mitochondrion matrix</location>
    </subcellularLocation>
</comment>
<keyword evidence="14" id="KW-0642">Proline metabolism</keyword>
<evidence type="ECO:0000256" key="5">
    <source>
        <dbReference type="ARBA" id="ARBA00012884"/>
    </source>
</evidence>
<dbReference type="Pfam" id="PF00171">
    <property type="entry name" value="Aldedh"/>
    <property type="match status" value="1"/>
</dbReference>
<dbReference type="InterPro" id="IPR029510">
    <property type="entry name" value="Ald_DH_CS_GLU"/>
</dbReference>
<feature type="active site" evidence="24">
    <location>
        <position position="313"/>
    </location>
</feature>
<feature type="transmembrane region" description="Helical" evidence="26">
    <location>
        <begin position="629"/>
        <end position="654"/>
    </location>
</feature>
<accession>A0A7J8KAM9</accession>
<evidence type="ECO:0000256" key="17">
    <source>
        <dbReference type="ARBA" id="ARBA00023170"/>
    </source>
</evidence>
<dbReference type="Pfam" id="PF00003">
    <property type="entry name" value="7tm_3"/>
    <property type="match status" value="1"/>
</dbReference>
<evidence type="ECO:0000256" key="3">
    <source>
        <dbReference type="ARBA" id="ARBA00004786"/>
    </source>
</evidence>
<feature type="transmembrane region" description="Helical" evidence="26">
    <location>
        <begin position="595"/>
        <end position="617"/>
    </location>
</feature>
<dbReference type="FunFam" id="3.40.605.10:FF:000006">
    <property type="entry name" value="1-pyrroline-5-carboxylate dehydrogenase"/>
    <property type="match status" value="1"/>
</dbReference>
<dbReference type="InterPro" id="IPR017978">
    <property type="entry name" value="GPCR_3_C"/>
</dbReference>
<keyword evidence="12" id="KW-0520">NAD</keyword>
<dbReference type="InterPro" id="IPR005931">
    <property type="entry name" value="P5CDH/ALDH4A1"/>
</dbReference>
<feature type="transmembrane region" description="Helical" evidence="26">
    <location>
        <begin position="784"/>
        <end position="803"/>
    </location>
</feature>
<reference evidence="28 29" key="1">
    <citation type="journal article" date="2020" name="Nature">
        <title>Six reference-quality genomes reveal evolution of bat adaptations.</title>
        <authorList>
            <person name="Jebb D."/>
            <person name="Huang Z."/>
            <person name="Pippel M."/>
            <person name="Hughes G.M."/>
            <person name="Lavrichenko K."/>
            <person name="Devanna P."/>
            <person name="Winkler S."/>
            <person name="Jermiin L.S."/>
            <person name="Skirmuntt E.C."/>
            <person name="Katzourakis A."/>
            <person name="Burkitt-Gray L."/>
            <person name="Ray D.A."/>
            <person name="Sullivan K.A.M."/>
            <person name="Roscito J.G."/>
            <person name="Kirilenko B.M."/>
            <person name="Davalos L.M."/>
            <person name="Corthals A.P."/>
            <person name="Power M.L."/>
            <person name="Jones G."/>
            <person name="Ransome R.D."/>
            <person name="Dechmann D.K.N."/>
            <person name="Locatelli A.G."/>
            <person name="Puechmaille S.J."/>
            <person name="Fedrigo O."/>
            <person name="Jarvis E.D."/>
            <person name="Hiller M."/>
            <person name="Vernes S.C."/>
            <person name="Myers E.W."/>
            <person name="Teeling E.C."/>
        </authorList>
    </citation>
    <scope>NUCLEOTIDE SEQUENCE [LARGE SCALE GENOMIC DNA]</scope>
    <source>
        <strain evidence="28">MRouAeg1</strain>
        <tissue evidence="28">Muscle</tissue>
    </source>
</reference>
<comment type="similarity">
    <text evidence="4 25">Belongs to the aldehyde dehydrogenase family.</text>
</comment>
<keyword evidence="7" id="KW-1003">Cell membrane</keyword>
<evidence type="ECO:0000256" key="9">
    <source>
        <dbReference type="ARBA" id="ARBA00022946"/>
    </source>
</evidence>
<dbReference type="InterPro" id="IPR015590">
    <property type="entry name" value="Aldehyde_DH_dom"/>
</dbReference>
<dbReference type="AlphaFoldDB" id="A0A7J8KAM9"/>
<keyword evidence="17" id="KW-0675">Receptor</keyword>
<comment type="caution">
    <text evidence="28">The sequence shown here is derived from an EMBL/GenBank/DDBJ whole genome shotgun (WGS) entry which is preliminary data.</text>
</comment>
<keyword evidence="10 26" id="KW-1133">Transmembrane helix</keyword>
<dbReference type="SUPFAM" id="SSF53720">
    <property type="entry name" value="ALDH-like"/>
    <property type="match status" value="1"/>
</dbReference>
<evidence type="ECO:0000313" key="28">
    <source>
        <dbReference type="EMBL" id="KAF6505892.1"/>
    </source>
</evidence>
<evidence type="ECO:0000256" key="19">
    <source>
        <dbReference type="ARBA" id="ARBA00023224"/>
    </source>
</evidence>
<dbReference type="Gene3D" id="3.40.605.10">
    <property type="entry name" value="Aldehyde Dehydrogenase, Chain A, domain 1"/>
    <property type="match status" value="1"/>
</dbReference>
<evidence type="ECO:0000259" key="27">
    <source>
        <dbReference type="PROSITE" id="PS50259"/>
    </source>
</evidence>
<dbReference type="GO" id="GO:0003842">
    <property type="term" value="F:L-glutamate gamma-semialdehyde dehydrogenase activity"/>
    <property type="evidence" value="ECO:0007669"/>
    <property type="project" value="UniProtKB-EC"/>
</dbReference>
<evidence type="ECO:0000256" key="11">
    <source>
        <dbReference type="ARBA" id="ARBA00023002"/>
    </source>
</evidence>
<gene>
    <name evidence="28" type="ORF">HJG63_007782</name>
</gene>
<dbReference type="InterPro" id="IPR016160">
    <property type="entry name" value="Ald_DH_CS_CYS"/>
</dbReference>
<dbReference type="CDD" id="cd07123">
    <property type="entry name" value="ALDH_F4-17_P5CDH"/>
    <property type="match status" value="1"/>
</dbReference>
<evidence type="ECO:0000256" key="12">
    <source>
        <dbReference type="ARBA" id="ARBA00023027"/>
    </source>
</evidence>
<keyword evidence="29" id="KW-1185">Reference proteome</keyword>
<keyword evidence="18" id="KW-0325">Glycoprotein</keyword>
<feature type="transmembrane region" description="Helical" evidence="26">
    <location>
        <begin position="562"/>
        <end position="583"/>
    </location>
</feature>
<protein>
    <recommendedName>
        <fullName evidence="6">Delta-1-pyrroline-5-carboxylate dehydrogenase, mitochondrial</fullName>
        <ecNumber evidence="5">1.2.1.88</ecNumber>
    </recommendedName>
    <alternativeName>
        <fullName evidence="20">Aldehyde dehydrogenase family 4 member A1</fullName>
    </alternativeName>
    <alternativeName>
        <fullName evidence="21">L-glutamate gamma-semialdehyde dehydrogenase</fullName>
    </alternativeName>
</protein>
<evidence type="ECO:0000313" key="29">
    <source>
        <dbReference type="Proteomes" id="UP000593571"/>
    </source>
</evidence>
<feature type="domain" description="G-protein coupled receptors family 3 profile" evidence="27">
    <location>
        <begin position="560"/>
        <end position="826"/>
    </location>
</feature>
<dbReference type="InterPro" id="IPR016163">
    <property type="entry name" value="Ald_DH_C"/>
</dbReference>
<proteinExistence type="inferred from homology"/>
<evidence type="ECO:0000256" key="4">
    <source>
        <dbReference type="ARBA" id="ARBA00009986"/>
    </source>
</evidence>
<dbReference type="Proteomes" id="UP000593571">
    <property type="component" value="Unassembled WGS sequence"/>
</dbReference>
<dbReference type="Gene3D" id="3.40.309.10">
    <property type="entry name" value="Aldehyde Dehydrogenase, Chain A, domain 2"/>
    <property type="match status" value="1"/>
</dbReference>
<dbReference type="InterPro" id="IPR016161">
    <property type="entry name" value="Ald_DH/histidinol_DH"/>
</dbReference>
<evidence type="ECO:0000256" key="15">
    <source>
        <dbReference type="ARBA" id="ARBA00023128"/>
    </source>
</evidence>
<evidence type="ECO:0000256" key="8">
    <source>
        <dbReference type="ARBA" id="ARBA00022692"/>
    </source>
</evidence>
<evidence type="ECO:0000256" key="16">
    <source>
        <dbReference type="ARBA" id="ARBA00023136"/>
    </source>
</evidence>
<keyword evidence="16 26" id="KW-0472">Membrane</keyword>
<dbReference type="InterPro" id="IPR000337">
    <property type="entry name" value="GPCR_3"/>
</dbReference>
<evidence type="ECO:0000256" key="23">
    <source>
        <dbReference type="ARBA" id="ARBA00056285"/>
    </source>
</evidence>
<dbReference type="EC" id="1.2.1.88" evidence="5"/>
<dbReference type="PROSITE" id="PS00687">
    <property type="entry name" value="ALDEHYDE_DEHYDR_GLU"/>
    <property type="match status" value="1"/>
</dbReference>
<keyword evidence="15" id="KW-0496">Mitochondrion</keyword>
<comment type="catalytic activity">
    <reaction evidence="22">
        <text>L-glutamate 5-semialdehyde + NAD(+) + H2O = L-glutamate + NADH + 2 H(+)</text>
        <dbReference type="Rhea" id="RHEA:30235"/>
        <dbReference type="ChEBI" id="CHEBI:15377"/>
        <dbReference type="ChEBI" id="CHEBI:15378"/>
        <dbReference type="ChEBI" id="CHEBI:29985"/>
        <dbReference type="ChEBI" id="CHEBI:57540"/>
        <dbReference type="ChEBI" id="CHEBI:57945"/>
        <dbReference type="ChEBI" id="CHEBI:58066"/>
        <dbReference type="EC" id="1.2.1.88"/>
    </reaction>
</comment>
<evidence type="ECO:0000256" key="22">
    <source>
        <dbReference type="ARBA" id="ARBA00048142"/>
    </source>
</evidence>
<name>A0A7J8KAM9_ROUAE</name>
<feature type="transmembrane region" description="Helical" evidence="26">
    <location>
        <begin position="674"/>
        <end position="694"/>
    </location>
</feature>
<dbReference type="PANTHER" id="PTHR14516:SF3">
    <property type="entry name" value="DELTA-1-PYRROLINE-5-CARBOXYLATE DEHYDROGENASE, MITOCHONDRIAL"/>
    <property type="match status" value="1"/>
</dbReference>
<sequence>MLLLSALRRALLVRPWSGAWLRWKHVSSLKVANEPILAFTQGSPERGALQKALKDLKGRTEAIPCVVGDEEVWTSDVQYQVSPFNHGHKVAKFCYADKALLNKAIEAALAARKEWDLKPVTDRAQIFLKAADMLSGPHRAEVLAKTMVGQGKTVIQAEIDAAAELIDFFRFNAKFAVELEGEQPISVPPSTNSVVYRGLEGFVAAISPFNFTAIGGNLAGAPALMGNVVLWKPSDTAMLASYAVYRTLRAAGLPPNIIQFVPADGPTFGDTITSSEHLCGINFTGSVPTFKHLWKQVAQNLDRFRTFPRLAGECGGKNFHFVHRSADVDSVVSGTLRSAFEYGGQKCSACSRLYVPHSLWPQIKGRLLEELSRIKVGDPAEDFGTFFSAVIDAKSFGRIKKWLEHARSSPSLTILAGGKCDDSVGYFVEPCVIESKDPQEPIMQEEIFGPVLTVYVYPDDKYKETLRLVDSTTSYGLTGAVFAQDKDIVREATEMLRNAAGNFYINDKSTGSVVGQQPFGGARASDEFECQPCPSNQWSYKKHTSCFKRQLTFLQWHDASTIIMTMLAALGFLCTLAILIIFWKHFQTPMVRSAGGPMCFLMLIPLLVTYTLVPVYIGPPTVTTCLCRQILFTLCFTICISCITVRSFQIVCIFKMASRLPRAYSYWVRYHGPYLFVAFITMLKVVIVVGSLLITNISPTTRADPDDPKIVFVSCNPSYHKALLFNTSLDLVLSVVSFSFAYMGKELPTNYNEAKFITFCMIFYFTSYLSLCTFMSVYEGVLVTILDLLVIVLNLLGISLGYFGPKCYMILFYPERNTAAYFNSMIQGYTAGRD</sequence>
<evidence type="ECO:0000256" key="13">
    <source>
        <dbReference type="ARBA" id="ARBA00023040"/>
    </source>
</evidence>
<evidence type="ECO:0000256" key="25">
    <source>
        <dbReference type="RuleBase" id="RU003345"/>
    </source>
</evidence>
<feature type="transmembrane region" description="Helical" evidence="26">
    <location>
        <begin position="723"/>
        <end position="744"/>
    </location>
</feature>
<dbReference type="InterPro" id="IPR016162">
    <property type="entry name" value="Ald_DH_N"/>
</dbReference>
<feature type="transmembrane region" description="Helical" evidence="26">
    <location>
        <begin position="756"/>
        <end position="778"/>
    </location>
</feature>
<evidence type="ECO:0000256" key="24">
    <source>
        <dbReference type="PROSITE-ProRule" id="PRU10007"/>
    </source>
</evidence>
<dbReference type="CDD" id="cd15288">
    <property type="entry name" value="7tmC_TAS1R2"/>
    <property type="match status" value="1"/>
</dbReference>
<dbReference type="GO" id="GO:0010133">
    <property type="term" value="P:L-proline catabolic process to L-glutamate"/>
    <property type="evidence" value="ECO:0007669"/>
    <property type="project" value="UniProtKB-UniPathway"/>
</dbReference>
<dbReference type="GO" id="GO:0005886">
    <property type="term" value="C:plasma membrane"/>
    <property type="evidence" value="ECO:0007669"/>
    <property type="project" value="UniProtKB-SubCell"/>
</dbReference>
<comment type="pathway">
    <text evidence="3">Amino-acid degradation; L-proline degradation into L-glutamate; L-glutamate from L-proline: step 2/2.</text>
</comment>
<evidence type="ECO:0000256" key="21">
    <source>
        <dbReference type="ARBA" id="ARBA00032259"/>
    </source>
</evidence>
<evidence type="ECO:0000256" key="6">
    <source>
        <dbReference type="ARBA" id="ARBA00014421"/>
    </source>
</evidence>
<dbReference type="PRINTS" id="PR00248">
    <property type="entry name" value="GPCRMGR"/>
</dbReference>
<evidence type="ECO:0000256" key="20">
    <source>
        <dbReference type="ARBA" id="ARBA00029864"/>
    </source>
</evidence>
<evidence type="ECO:0000256" key="26">
    <source>
        <dbReference type="SAM" id="Phobius"/>
    </source>
</evidence>